<reference evidence="5 6" key="2">
    <citation type="submission" date="2018-11" db="EMBL/GenBank/DDBJ databases">
        <authorList>
            <consortium name="Pathogen Informatics"/>
        </authorList>
    </citation>
    <scope>NUCLEOTIDE SEQUENCE [LARGE SCALE GENOMIC DNA]</scope>
</reference>
<dbReference type="Gene3D" id="1.25.40.570">
    <property type="match status" value="2"/>
</dbReference>
<evidence type="ECO:0000256" key="2">
    <source>
        <dbReference type="ARBA" id="ARBA00022942"/>
    </source>
</evidence>
<keyword evidence="3" id="KW-0812">Transmembrane</keyword>
<dbReference type="EMBL" id="UZAD01000029">
    <property type="protein sequence ID" value="VDN81778.1"/>
    <property type="molecule type" value="Genomic_DNA"/>
</dbReference>
<dbReference type="InterPro" id="IPR040780">
    <property type="entry name" value="Rpn6_C_helix"/>
</dbReference>
<evidence type="ECO:0000313" key="7">
    <source>
        <dbReference type="WBParaSite" id="BPAG_0000059101-mRNA-1"/>
    </source>
</evidence>
<keyword evidence="3" id="KW-0472">Membrane</keyword>
<feature type="transmembrane region" description="Helical" evidence="3">
    <location>
        <begin position="258"/>
        <end position="276"/>
    </location>
</feature>
<evidence type="ECO:0000313" key="6">
    <source>
        <dbReference type="Proteomes" id="UP000278627"/>
    </source>
</evidence>
<feature type="domain" description="PCI" evidence="4">
    <location>
        <begin position="221"/>
        <end position="421"/>
    </location>
</feature>
<keyword evidence="2" id="KW-0647">Proteasome</keyword>
<dbReference type="WBParaSite" id="BPAG_0000059101-mRNA-1">
    <property type="protein sequence ID" value="BPAG_0000059101-mRNA-1"/>
    <property type="gene ID" value="BPAG_0000059101"/>
</dbReference>
<sequence length="455" mass="51762">MSGGTAMDTMSSAPHMNEDNAIRYLTSFVKSPVNDEADIKKKEESIMELGNMLAKNKRTQELRKMIENTRPFLVSLGKAKAAKLVRNLVDLCLMIDNQDGDIKVDLCKECIQWATEQNRTFLRQTLQARLVRLYNDLRRFTQAQQLANQLVRELKKVDDKDVIVEVQLEESKACYHLGNLSKARAALTSARTTANSIYMPPRMQAALDMQSGILHAASERDFKTAYSYFYEAFEGYDTVNDKQDAIRALKYMLLSKHLIGYIDYIFVFSALFLMMFQSERCHSNILQIMLDSPEEVSTILSAKLALKYSGLDLDAMRAVAEAAKKRSLADFNAAFGSFRDELQCDAVVKKHFNSLSDSMLEKDLCRIIEPYSYVQLEHIASKIGLTRDKVEKKLSQMILDRKFSGSLHQGEGMLIVYDLAPMDKTYEAAVEAIHAMSEKLLQVVDALYQRVKKLR</sequence>
<proteinExistence type="inferred from homology"/>
<protein>
    <submittedName>
        <fullName evidence="7">PCI domain-containing protein</fullName>
    </submittedName>
</protein>
<dbReference type="Pfam" id="PF18503">
    <property type="entry name" value="RPN6_C_helix"/>
    <property type="match status" value="1"/>
</dbReference>
<dbReference type="Proteomes" id="UP000278627">
    <property type="component" value="Unassembled WGS sequence"/>
</dbReference>
<dbReference type="SMART" id="SM00088">
    <property type="entry name" value="PINT"/>
    <property type="match status" value="1"/>
</dbReference>
<accession>A0A0N4SY06</accession>
<evidence type="ECO:0000259" key="4">
    <source>
        <dbReference type="PROSITE" id="PS50250"/>
    </source>
</evidence>
<dbReference type="SMART" id="SM00753">
    <property type="entry name" value="PAM"/>
    <property type="match status" value="1"/>
</dbReference>
<reference evidence="7" key="1">
    <citation type="submission" date="2017-02" db="UniProtKB">
        <authorList>
            <consortium name="WormBaseParasite"/>
        </authorList>
    </citation>
    <scope>IDENTIFICATION</scope>
</reference>
<dbReference type="PROSITE" id="PS50250">
    <property type="entry name" value="PCI"/>
    <property type="match status" value="1"/>
</dbReference>
<dbReference type="PANTHER" id="PTHR10678">
    <property type="entry name" value="26S PROTEASOME NON-ATPASE REGULATORY SUBUNIT 11/COP9 SIGNALOSOME COMPLEX SUBUNIT 2"/>
    <property type="match status" value="1"/>
</dbReference>
<keyword evidence="6" id="KW-1185">Reference proteome</keyword>
<dbReference type="InterPro" id="IPR036390">
    <property type="entry name" value="WH_DNA-bd_sf"/>
</dbReference>
<dbReference type="Pfam" id="PF18055">
    <property type="entry name" value="RPN6_N"/>
    <property type="match status" value="1"/>
</dbReference>
<dbReference type="InterPro" id="IPR040773">
    <property type="entry name" value="Rpn6_N"/>
</dbReference>
<dbReference type="InterPro" id="IPR000717">
    <property type="entry name" value="PCI_dom"/>
</dbReference>
<evidence type="ECO:0000256" key="1">
    <source>
        <dbReference type="ARBA" id="ARBA00007454"/>
    </source>
</evidence>
<dbReference type="GO" id="GO:0000502">
    <property type="term" value="C:proteasome complex"/>
    <property type="evidence" value="ECO:0007669"/>
    <property type="project" value="UniProtKB-KW"/>
</dbReference>
<dbReference type="AlphaFoldDB" id="A0A0N4SY06"/>
<dbReference type="Pfam" id="PF01399">
    <property type="entry name" value="PCI"/>
    <property type="match status" value="1"/>
</dbReference>
<dbReference type="SUPFAM" id="SSF46785">
    <property type="entry name" value="Winged helix' DNA-binding domain"/>
    <property type="match status" value="1"/>
</dbReference>
<gene>
    <name evidence="5" type="ORF">BPAG_LOCUS592</name>
</gene>
<evidence type="ECO:0000256" key="3">
    <source>
        <dbReference type="SAM" id="Phobius"/>
    </source>
</evidence>
<name>A0A0N4SY06_BRUPA</name>
<comment type="similarity">
    <text evidence="1">Belongs to the proteasome subunit S9 family.</text>
</comment>
<keyword evidence="3" id="KW-1133">Transmembrane helix</keyword>
<organism evidence="7">
    <name type="scientific">Brugia pahangi</name>
    <name type="common">Filarial nematode worm</name>
    <dbReference type="NCBI Taxonomy" id="6280"/>
    <lineage>
        <taxon>Eukaryota</taxon>
        <taxon>Metazoa</taxon>
        <taxon>Ecdysozoa</taxon>
        <taxon>Nematoda</taxon>
        <taxon>Chromadorea</taxon>
        <taxon>Rhabditida</taxon>
        <taxon>Spirurina</taxon>
        <taxon>Spiruromorpha</taxon>
        <taxon>Filarioidea</taxon>
        <taxon>Onchocercidae</taxon>
        <taxon>Brugia</taxon>
    </lineage>
</organism>
<dbReference type="STRING" id="6280.A0A0N4SY06"/>
<evidence type="ECO:0000313" key="5">
    <source>
        <dbReference type="EMBL" id="VDN81778.1"/>
    </source>
</evidence>
<dbReference type="InterPro" id="IPR050871">
    <property type="entry name" value="26S_Proteasome/COP9_Components"/>
</dbReference>